<dbReference type="InterPro" id="IPR005114">
    <property type="entry name" value="Helicase_assoc"/>
</dbReference>
<organism evidence="3 4">
    <name type="scientific">Cylindrotheca closterium</name>
    <dbReference type="NCBI Taxonomy" id="2856"/>
    <lineage>
        <taxon>Eukaryota</taxon>
        <taxon>Sar</taxon>
        <taxon>Stramenopiles</taxon>
        <taxon>Ochrophyta</taxon>
        <taxon>Bacillariophyta</taxon>
        <taxon>Bacillariophyceae</taxon>
        <taxon>Bacillariophycidae</taxon>
        <taxon>Bacillariales</taxon>
        <taxon>Bacillariaceae</taxon>
        <taxon>Cylindrotheca</taxon>
    </lineage>
</organism>
<feature type="domain" description="Helicase-associated" evidence="2">
    <location>
        <begin position="2"/>
        <end position="67"/>
    </location>
</feature>
<gene>
    <name evidence="3" type="ORF">CYCCA115_LOCUS3030</name>
</gene>
<dbReference type="PANTHER" id="PTHR33418:SF1">
    <property type="entry name" value="HELICASE-ASSOCIATED DOMAIN-CONTAINING PROTEIN"/>
    <property type="match status" value="1"/>
</dbReference>
<dbReference type="AlphaFoldDB" id="A0AAD2CFI9"/>
<feature type="compositionally biased region" description="Polar residues" evidence="1">
    <location>
        <begin position="898"/>
        <end position="907"/>
    </location>
</feature>
<evidence type="ECO:0000256" key="1">
    <source>
        <dbReference type="SAM" id="MobiDB-lite"/>
    </source>
</evidence>
<keyword evidence="4" id="KW-1185">Reference proteome</keyword>
<evidence type="ECO:0000313" key="3">
    <source>
        <dbReference type="EMBL" id="CAJ1932822.1"/>
    </source>
</evidence>
<evidence type="ECO:0000313" key="4">
    <source>
        <dbReference type="Proteomes" id="UP001295423"/>
    </source>
</evidence>
<feature type="compositionally biased region" description="Acidic residues" evidence="1">
    <location>
        <begin position="858"/>
        <end position="875"/>
    </location>
</feature>
<feature type="compositionally biased region" description="Low complexity" evidence="1">
    <location>
        <begin position="155"/>
        <end position="164"/>
    </location>
</feature>
<feature type="domain" description="Helicase-associated" evidence="2">
    <location>
        <begin position="77"/>
        <end position="143"/>
    </location>
</feature>
<dbReference type="Gene3D" id="6.10.140.530">
    <property type="match status" value="9"/>
</dbReference>
<feature type="domain" description="Helicase-associated" evidence="2">
    <location>
        <begin position="525"/>
        <end position="592"/>
    </location>
</feature>
<reference evidence="3" key="1">
    <citation type="submission" date="2023-08" db="EMBL/GenBank/DDBJ databases">
        <authorList>
            <person name="Audoor S."/>
            <person name="Bilcke G."/>
        </authorList>
    </citation>
    <scope>NUCLEOTIDE SEQUENCE</scope>
</reference>
<dbReference type="PANTHER" id="PTHR33418">
    <property type="entry name" value="HELICASE-ASSOCIATED"/>
    <property type="match status" value="1"/>
</dbReference>
<proteinExistence type="predicted"/>
<feature type="domain" description="Helicase-associated" evidence="2">
    <location>
        <begin position="179"/>
        <end position="247"/>
    </location>
</feature>
<comment type="caution">
    <text evidence="3">The sequence shown here is derived from an EMBL/GenBank/DDBJ whole genome shotgun (WGS) entry which is preliminary data.</text>
</comment>
<feature type="domain" description="Helicase-associated" evidence="2">
    <location>
        <begin position="765"/>
        <end position="831"/>
    </location>
</feature>
<feature type="domain" description="Helicase-associated" evidence="2">
    <location>
        <begin position="611"/>
        <end position="677"/>
    </location>
</feature>
<dbReference type="Proteomes" id="UP001295423">
    <property type="component" value="Unassembled WGS sequence"/>
</dbReference>
<accession>A0AAD2CFI9</accession>
<feature type="domain" description="Helicase-associated" evidence="2">
    <location>
        <begin position="435"/>
        <end position="501"/>
    </location>
</feature>
<dbReference type="Pfam" id="PF03457">
    <property type="entry name" value="HA"/>
    <property type="match status" value="10"/>
</dbReference>
<feature type="region of interest" description="Disordered" evidence="1">
    <location>
        <begin position="155"/>
        <end position="175"/>
    </location>
</feature>
<protein>
    <recommendedName>
        <fullName evidence="2">Helicase-associated domain-containing protein</fullName>
    </recommendedName>
</protein>
<name>A0AAD2CFI9_9STRA</name>
<evidence type="ECO:0000259" key="2">
    <source>
        <dbReference type="Pfam" id="PF03457"/>
    </source>
</evidence>
<dbReference type="EMBL" id="CAKOGP040000224">
    <property type="protein sequence ID" value="CAJ1932822.1"/>
    <property type="molecule type" value="Genomic_DNA"/>
</dbReference>
<feature type="domain" description="Helicase-associated" evidence="2">
    <location>
        <begin position="345"/>
        <end position="412"/>
    </location>
</feature>
<feature type="compositionally biased region" description="Basic and acidic residues" evidence="1">
    <location>
        <begin position="885"/>
        <end position="895"/>
    </location>
</feature>
<sequence>MWEQHIQELKDFKQQHGHCRVPKDDEEHKTLSTWIQKIRSSFARLQRQEEPEIDLTEERISELKSIGLRISLVDSEGRWKRRLKELIEFRRINGNFQVPRNCKEFPHLSSWLTKLRITHNKRQRGEDISILMETQLSKLEKIGYDFRNVQNLRQSISSSNSNTSRVRTKGNQRSRDHYDVRWNQRVQELAKFKEENGHFEVPGHVEAYNQLHYWMTNNQHHHNLLERGEETSRLTSARLSQLRAIGFTFNAETTKNTQLQRGPDVDNARWNQRVGELQKFKEEHGHFEVPNNSEAYSQLCAWVRTNQHHYNLLKNGEKTSRLTSERISQLTAIGFEFADTTTTERKPWNERLQELKDFKDTHGHFNVPYNDEKHQALSNWIRNNQAAYNKFQQGERSAMTNERLSRLEEIGFFFRDAAKRKTPPKGSVGPRCPNSRWSQRVQELKEFHDAHGHFNVPMNVERYKPLANWMLNNRTHYQNLRKGVRSSRLTSERLVELMEMGYKFNPPTARRLDSNDINVPSSPNERWNYQIKQLKDFYDQHGHFKVPSNVAAYTSLSNWMAHNQTEYNKIQKGRKGSRLTDQRMAQLKSIGFTFTEPNPFCPNAPACPIDRWDQRFNELKSFIEEHGNFKVPRDTEVYKSLESWLTNNQTEYNNIQRGMESSRLKDERIAQLESIGFKFSLPAGSVERWNKRVQELKDFKEEHGHFQVPKSSETYKSLRTWLQKSQTEYNKIQKGIKSHLLTDERIAQLESIGFHFGDTEKENLEWNKRLQELKQFKVALGHFDVPDDDADYQHLRHWLATNQEEYNKIQRGKKSTHLTPARLLHLREIAFQFNSAVPEDSIDCEGSCQDSCESKSDADEEAKDTMEYESIEDEESRQGALLHSIESKSGSHEEGQFNDWNTSQPTSPGVPGPENATYHEAVPERASIIVGQILQEKGQNLQQTASTMNSTEANTPSFLLGLDDAVNEMMAEMNRVELEHEKAEGHRNTIRVKKPNLFWLDIGDCDGIEFF</sequence>
<feature type="region of interest" description="Disordered" evidence="1">
    <location>
        <begin position="844"/>
        <end position="917"/>
    </location>
</feature>
<feature type="domain" description="Helicase-associated" evidence="2">
    <location>
        <begin position="268"/>
        <end position="335"/>
    </location>
</feature>
<feature type="domain" description="Helicase-associated" evidence="2">
    <location>
        <begin position="687"/>
        <end position="754"/>
    </location>
</feature>